<keyword evidence="4 10" id="KW-0645">Protease</keyword>
<dbReference type="InterPro" id="IPR022764">
    <property type="entry name" value="Peptidase_S54_rhomboid_dom"/>
</dbReference>
<feature type="transmembrane region" description="Helical" evidence="10">
    <location>
        <begin position="224"/>
        <end position="244"/>
    </location>
</feature>
<dbReference type="PANTHER" id="PTHR22936">
    <property type="entry name" value="RHOMBOID-RELATED"/>
    <property type="match status" value="1"/>
</dbReference>
<evidence type="ECO:0000256" key="10">
    <source>
        <dbReference type="RuleBase" id="RU362115"/>
    </source>
</evidence>
<dbReference type="Gene3D" id="1.20.1540.10">
    <property type="entry name" value="Rhomboid-like"/>
    <property type="match status" value="1"/>
</dbReference>
<keyword evidence="8 10" id="KW-1133">Transmembrane helix</keyword>
<keyword evidence="9 10" id="KW-0472">Membrane</keyword>
<comment type="subcellular location">
    <subcellularLocation>
        <location evidence="2 10">Membrane</location>
        <topology evidence="2 10">Multi-pass membrane protein</topology>
    </subcellularLocation>
</comment>
<dbReference type="GO" id="GO:0006508">
    <property type="term" value="P:proteolysis"/>
    <property type="evidence" value="ECO:0007669"/>
    <property type="project" value="UniProtKB-KW"/>
</dbReference>
<evidence type="ECO:0000313" key="13">
    <source>
        <dbReference type="Proteomes" id="UP000193944"/>
    </source>
</evidence>
<dbReference type="GO" id="GO:0004252">
    <property type="term" value="F:serine-type endopeptidase activity"/>
    <property type="evidence" value="ECO:0007669"/>
    <property type="project" value="InterPro"/>
</dbReference>
<dbReference type="EC" id="3.4.21.105" evidence="10"/>
<accession>A0A1Y1WTN3</accession>
<dbReference type="AlphaFoldDB" id="A0A1Y1WTN3"/>
<dbReference type="GO" id="GO:0016020">
    <property type="term" value="C:membrane"/>
    <property type="evidence" value="ECO:0007669"/>
    <property type="project" value="UniProtKB-SubCell"/>
</dbReference>
<evidence type="ECO:0000256" key="3">
    <source>
        <dbReference type="ARBA" id="ARBA00009045"/>
    </source>
</evidence>
<dbReference type="SUPFAM" id="SSF144091">
    <property type="entry name" value="Rhomboid-like"/>
    <property type="match status" value="1"/>
</dbReference>
<dbReference type="STRING" id="1754192.A0A1Y1WTN3"/>
<dbReference type="InterPro" id="IPR002610">
    <property type="entry name" value="Peptidase_S54_rhomboid-like"/>
</dbReference>
<evidence type="ECO:0000256" key="9">
    <source>
        <dbReference type="ARBA" id="ARBA00023136"/>
    </source>
</evidence>
<feature type="domain" description="Peptidase S54 rhomboid" evidence="11">
    <location>
        <begin position="105"/>
        <end position="241"/>
    </location>
</feature>
<keyword evidence="7 10" id="KW-0720">Serine protease</keyword>
<comment type="similarity">
    <text evidence="3 10">Belongs to the peptidase S54 family.</text>
</comment>
<feature type="transmembrane region" description="Helical" evidence="10">
    <location>
        <begin position="107"/>
        <end position="129"/>
    </location>
</feature>
<feature type="transmembrane region" description="Helical" evidence="10">
    <location>
        <begin position="141"/>
        <end position="161"/>
    </location>
</feature>
<keyword evidence="13" id="KW-1185">Reference proteome</keyword>
<dbReference type="Proteomes" id="UP000193944">
    <property type="component" value="Unassembled WGS sequence"/>
</dbReference>
<evidence type="ECO:0000256" key="1">
    <source>
        <dbReference type="ARBA" id="ARBA00000156"/>
    </source>
</evidence>
<comment type="caution">
    <text evidence="12">The sequence shown here is derived from an EMBL/GenBank/DDBJ whole genome shotgun (WGS) entry which is preliminary data.</text>
</comment>
<dbReference type="Pfam" id="PF01694">
    <property type="entry name" value="Rhomboid"/>
    <property type="match status" value="1"/>
</dbReference>
<comment type="catalytic activity">
    <reaction evidence="1 10">
        <text>Cleaves type-1 transmembrane domains using a catalytic dyad composed of serine and histidine that are contributed by different transmembrane domains.</text>
        <dbReference type="EC" id="3.4.21.105"/>
    </reaction>
</comment>
<dbReference type="InterPro" id="IPR035952">
    <property type="entry name" value="Rhomboid-like_sf"/>
</dbReference>
<evidence type="ECO:0000256" key="7">
    <source>
        <dbReference type="ARBA" id="ARBA00022825"/>
    </source>
</evidence>
<evidence type="ECO:0000256" key="2">
    <source>
        <dbReference type="ARBA" id="ARBA00004141"/>
    </source>
</evidence>
<protein>
    <recommendedName>
        <fullName evidence="10">Rhomboid-type serine protease</fullName>
        <ecNumber evidence="10">3.4.21.105</ecNumber>
    </recommendedName>
</protein>
<proteinExistence type="inferred from homology"/>
<dbReference type="OrthoDB" id="2146116at2759"/>
<evidence type="ECO:0000256" key="6">
    <source>
        <dbReference type="ARBA" id="ARBA00022801"/>
    </source>
</evidence>
<keyword evidence="5 10" id="KW-0812">Transmembrane</keyword>
<evidence type="ECO:0000259" key="11">
    <source>
        <dbReference type="Pfam" id="PF01694"/>
    </source>
</evidence>
<evidence type="ECO:0000313" key="12">
    <source>
        <dbReference type="EMBL" id="ORX76910.1"/>
    </source>
</evidence>
<reference evidence="12 13" key="2">
    <citation type="submission" date="2016-08" db="EMBL/GenBank/DDBJ databases">
        <title>Pervasive Adenine N6-methylation of Active Genes in Fungi.</title>
        <authorList>
            <consortium name="DOE Joint Genome Institute"/>
            <person name="Mondo S.J."/>
            <person name="Dannebaum R.O."/>
            <person name="Kuo R.C."/>
            <person name="Labutti K."/>
            <person name="Haridas S."/>
            <person name="Kuo A."/>
            <person name="Salamov A."/>
            <person name="Ahrendt S.R."/>
            <person name="Lipzen A."/>
            <person name="Sullivan W."/>
            <person name="Andreopoulos W.B."/>
            <person name="Clum A."/>
            <person name="Lindquist E."/>
            <person name="Daum C."/>
            <person name="Ramamoorthy G.K."/>
            <person name="Gryganskyi A."/>
            <person name="Culley D."/>
            <person name="Magnuson J.K."/>
            <person name="James T.Y."/>
            <person name="O'Malley M.A."/>
            <person name="Stajich J.E."/>
            <person name="Spatafora J.W."/>
            <person name="Visel A."/>
            <person name="Grigoriev I.V."/>
        </authorList>
    </citation>
    <scope>NUCLEOTIDE SEQUENCE [LARGE SCALE GENOMIC DNA]</scope>
    <source>
        <strain evidence="12 13">S4</strain>
    </source>
</reference>
<comment type="function">
    <text evidence="10">Serine protease involved in intramembrane proteolysis.</text>
</comment>
<keyword evidence="6 10" id="KW-0378">Hydrolase</keyword>
<name>A0A1Y1WTN3_9FUNG</name>
<feature type="transmembrane region" description="Helical" evidence="10">
    <location>
        <begin position="201"/>
        <end position="218"/>
    </location>
</feature>
<dbReference type="EMBL" id="MCFG01000272">
    <property type="protein sequence ID" value="ORX76910.1"/>
    <property type="molecule type" value="Genomic_DNA"/>
</dbReference>
<gene>
    <name evidence="12" type="ORF">BCR32DRAFT_208468</name>
</gene>
<dbReference type="PANTHER" id="PTHR22936:SF69">
    <property type="entry name" value="RHOMBOID-LIKE PROTEIN"/>
    <property type="match status" value="1"/>
</dbReference>
<organism evidence="12 13">
    <name type="scientific">Anaeromyces robustus</name>
    <dbReference type="NCBI Taxonomy" id="1754192"/>
    <lineage>
        <taxon>Eukaryota</taxon>
        <taxon>Fungi</taxon>
        <taxon>Fungi incertae sedis</taxon>
        <taxon>Chytridiomycota</taxon>
        <taxon>Chytridiomycota incertae sedis</taxon>
        <taxon>Neocallimastigomycetes</taxon>
        <taxon>Neocallimastigales</taxon>
        <taxon>Neocallimastigaceae</taxon>
        <taxon>Anaeromyces</taxon>
    </lineage>
</organism>
<feature type="transmembrane region" description="Helical" evidence="10">
    <location>
        <begin position="7"/>
        <end position="28"/>
    </location>
</feature>
<reference evidence="12 13" key="1">
    <citation type="submission" date="2016-08" db="EMBL/GenBank/DDBJ databases">
        <title>A Parts List for Fungal Cellulosomes Revealed by Comparative Genomics.</title>
        <authorList>
            <consortium name="DOE Joint Genome Institute"/>
            <person name="Haitjema C.H."/>
            <person name="Gilmore S.P."/>
            <person name="Henske J.K."/>
            <person name="Solomon K.V."/>
            <person name="De Groot R."/>
            <person name="Kuo A."/>
            <person name="Mondo S.J."/>
            <person name="Salamov A.A."/>
            <person name="Labutti K."/>
            <person name="Zhao Z."/>
            <person name="Chiniquy J."/>
            <person name="Barry K."/>
            <person name="Brewer H.M."/>
            <person name="Purvine S.O."/>
            <person name="Wright A.T."/>
            <person name="Boxma B."/>
            <person name="Van Alen T."/>
            <person name="Hackstein J.H."/>
            <person name="Baker S.E."/>
            <person name="Grigoriev I.V."/>
            <person name="O'Malley M.A."/>
        </authorList>
    </citation>
    <scope>NUCLEOTIDE SEQUENCE [LARGE SCALE GENOMIC DNA]</scope>
    <source>
        <strain evidence="12 13">S4</strain>
    </source>
</reference>
<evidence type="ECO:0000256" key="5">
    <source>
        <dbReference type="ARBA" id="ARBA00022692"/>
    </source>
</evidence>
<feature type="transmembrane region" description="Helical" evidence="10">
    <location>
        <begin position="256"/>
        <end position="277"/>
    </location>
</feature>
<evidence type="ECO:0000256" key="8">
    <source>
        <dbReference type="ARBA" id="ARBA00022989"/>
    </source>
</evidence>
<feature type="transmembrane region" description="Helical" evidence="10">
    <location>
        <begin position="167"/>
        <end position="189"/>
    </location>
</feature>
<evidence type="ECO:0000256" key="4">
    <source>
        <dbReference type="ARBA" id="ARBA00022670"/>
    </source>
</evidence>
<sequence length="304" mass="34608">MKKHKPFFIYIVTGIQIFMMLISFYKYYMATGSLIAPITTNIMLGPDAGTLIQLGSRFVPCMKKTNHTYVECPPSIKYSEYYNNKDYCSFADICGFGLEEGETPNQWFRFFTAIFLHGGIIHLILNLIFQIRTGVQMEKDFGTWRIMIIYLASGIFGFVFGGPYAGVSNSVGCSGSLYGLLACLLLDLIENWKIIVKPKKDLIKLIIVIIISLGFGLIPNIDNFSHVGGFITGILTGLIFMPSIIFSKKDLKIKRILMLISIFILVFMYIMVFEQFYAKTKKCSWCHYINCLPLKNNWCLSYDA</sequence>